<dbReference type="GO" id="GO:0031418">
    <property type="term" value="F:L-ascorbic acid binding"/>
    <property type="evidence" value="ECO:0007669"/>
    <property type="project" value="InterPro"/>
</dbReference>
<dbReference type="InterPro" id="IPR044862">
    <property type="entry name" value="Pro_4_hyd_alph_FE2OG_OXY"/>
</dbReference>
<accession>E3SIS9</accession>
<evidence type="ECO:0000313" key="8">
    <source>
        <dbReference type="Proteomes" id="UP000006524"/>
    </source>
</evidence>
<keyword evidence="3" id="KW-0223">Dioxygenase</keyword>
<evidence type="ECO:0000256" key="5">
    <source>
        <dbReference type="ARBA" id="ARBA00023004"/>
    </source>
</evidence>
<keyword evidence="2" id="KW-0479">Metal-binding</keyword>
<name>E3SIS9_9CAUD</name>
<protein>
    <submittedName>
        <fullName evidence="7">2OG-Fe(II) oxygenase</fullName>
    </submittedName>
</protein>
<dbReference type="RefSeq" id="YP_004322191.1">
    <property type="nucleotide sequence ID" value="NC_015279.1"/>
</dbReference>
<evidence type="ECO:0000313" key="7">
    <source>
        <dbReference type="EMBL" id="ADO97377.1"/>
    </source>
</evidence>
<sequence length="206" mass="23891">MAFQSVWYFSNLPEDVVDIIERDLAENFDPQMADSKLHGDALNKDKRNSQNAWIPTNHWVGGFMWHYIERANRENFLYDLRCIDGESMQYTRYQEGQFYGWHNDAGLAGQYKPVSVGNRVDGLHQDFVNENIELVRKLSFVMQLSDPDDYEGGNLQLLDEAGNSYIAPRQRGTVILFDSRTQHRVLKVTKGTRKSIVGWTVGPRWK</sequence>
<feature type="domain" description="Fe2OG dioxygenase" evidence="6">
    <location>
        <begin position="84"/>
        <end position="202"/>
    </location>
</feature>
<evidence type="ECO:0000259" key="6">
    <source>
        <dbReference type="PROSITE" id="PS51471"/>
    </source>
</evidence>
<evidence type="ECO:0000256" key="4">
    <source>
        <dbReference type="ARBA" id="ARBA00023002"/>
    </source>
</evidence>
<dbReference type="SMART" id="SM00702">
    <property type="entry name" value="P4Hc"/>
    <property type="match status" value="1"/>
</dbReference>
<dbReference type="OrthoDB" id="16099at10239"/>
<dbReference type="EMBL" id="GU071095">
    <property type="protein sequence ID" value="ADO97377.1"/>
    <property type="molecule type" value="Genomic_DNA"/>
</dbReference>
<dbReference type="GO" id="GO:0005506">
    <property type="term" value="F:iron ion binding"/>
    <property type="evidence" value="ECO:0007669"/>
    <property type="project" value="InterPro"/>
</dbReference>
<dbReference type="Proteomes" id="UP000006524">
    <property type="component" value="Segment"/>
</dbReference>
<reference evidence="7 8" key="1">
    <citation type="journal article" date="2010" name="Environ. Microbiol.">
        <title>Genomic analysis of oceanic cyanobacterial myoviruses compared with T4-like myoviruses from diverse hosts and environments.</title>
        <authorList>
            <person name="Sullivan M.B."/>
            <person name="Huang K.H."/>
            <person name="Ignacio-Espinoza J.C."/>
            <person name="Berlin A.M."/>
            <person name="Kelly L."/>
            <person name="Weigele P.R."/>
            <person name="DeFrancesco A.S."/>
            <person name="Kern S.E."/>
            <person name="Thompson L.R."/>
            <person name="Young S."/>
            <person name="Yandava C."/>
            <person name="Fu R."/>
            <person name="Krastins B."/>
            <person name="Chase M."/>
            <person name="Sarracino D."/>
            <person name="Osburne M.S."/>
            <person name="Henn M.R."/>
            <person name="Chisholm S.W."/>
        </authorList>
    </citation>
    <scope>NUCLEOTIDE SEQUENCE [LARGE SCALE GENOMIC DNA]</scope>
    <source>
        <strain evidence="7">8017-1</strain>
    </source>
</reference>
<dbReference type="InterPro" id="IPR006620">
    <property type="entry name" value="Pro_4_hyd_alph"/>
</dbReference>
<dbReference type="Pfam" id="PF13640">
    <property type="entry name" value="2OG-FeII_Oxy_3"/>
    <property type="match status" value="1"/>
</dbReference>
<dbReference type="PROSITE" id="PS51471">
    <property type="entry name" value="FE2OG_OXY"/>
    <property type="match status" value="1"/>
</dbReference>
<dbReference type="InterPro" id="IPR005123">
    <property type="entry name" value="Oxoglu/Fe-dep_dioxygenase_dom"/>
</dbReference>
<gene>
    <name evidence="7" type="ORF">SSM2_035</name>
</gene>
<keyword evidence="8" id="KW-1185">Reference proteome</keyword>
<comment type="cofactor">
    <cofactor evidence="1">
        <name>L-ascorbate</name>
        <dbReference type="ChEBI" id="CHEBI:38290"/>
    </cofactor>
</comment>
<keyword evidence="4" id="KW-0560">Oxidoreductase</keyword>
<dbReference type="GeneID" id="10326667"/>
<dbReference type="Gene3D" id="2.60.120.620">
    <property type="entry name" value="q2cbj1_9rhob like domain"/>
    <property type="match status" value="1"/>
</dbReference>
<dbReference type="KEGG" id="vg:10326667"/>
<evidence type="ECO:0000256" key="3">
    <source>
        <dbReference type="ARBA" id="ARBA00022964"/>
    </source>
</evidence>
<proteinExistence type="predicted"/>
<dbReference type="GO" id="GO:0016705">
    <property type="term" value="F:oxidoreductase activity, acting on paired donors, with incorporation or reduction of molecular oxygen"/>
    <property type="evidence" value="ECO:0007669"/>
    <property type="project" value="InterPro"/>
</dbReference>
<evidence type="ECO:0000256" key="1">
    <source>
        <dbReference type="ARBA" id="ARBA00001961"/>
    </source>
</evidence>
<evidence type="ECO:0000256" key="2">
    <source>
        <dbReference type="ARBA" id="ARBA00022723"/>
    </source>
</evidence>
<dbReference type="GO" id="GO:0051213">
    <property type="term" value="F:dioxygenase activity"/>
    <property type="evidence" value="ECO:0007669"/>
    <property type="project" value="UniProtKB-KW"/>
</dbReference>
<keyword evidence="5" id="KW-0408">Iron</keyword>
<organism evidence="7 8">
    <name type="scientific">Synechococcus phage S-SM2</name>
    <dbReference type="NCBI Taxonomy" id="444860"/>
    <lineage>
        <taxon>Viruses</taxon>
        <taxon>Duplodnaviria</taxon>
        <taxon>Heunggongvirae</taxon>
        <taxon>Uroviricota</taxon>
        <taxon>Caudoviricetes</taxon>
        <taxon>Pantevenvirales</taxon>
        <taxon>Kyanoviridae</taxon>
        <taxon>Nilusvirus</taxon>
        <taxon>Nilusvirus ssm2</taxon>
    </lineage>
</organism>